<evidence type="ECO:0000313" key="3">
    <source>
        <dbReference type="Proteomes" id="UP000236655"/>
    </source>
</evidence>
<proteinExistence type="predicted"/>
<dbReference type="EMBL" id="CP024847">
    <property type="protein sequence ID" value="AUR51449.1"/>
    <property type="molecule type" value="Genomic_DNA"/>
</dbReference>
<feature type="chain" id="PRO_5014356821" description="Lipoprotein" evidence="1">
    <location>
        <begin position="19"/>
        <end position="471"/>
    </location>
</feature>
<dbReference type="KEGG" id="nba:CUN60_03810"/>
<keyword evidence="3" id="KW-1185">Reference proteome</keyword>
<name>A0A2I7N4Q9_9NEIS</name>
<dbReference type="AlphaFoldDB" id="A0A2I7N4Q9"/>
<reference evidence="3" key="1">
    <citation type="submission" date="2017-11" db="EMBL/GenBank/DDBJ databases">
        <authorList>
            <person name="Chan K.G."/>
            <person name="Lee L.S."/>
        </authorList>
    </citation>
    <scope>NUCLEOTIDE SEQUENCE [LARGE SCALE GENOMIC DNA]</scope>
    <source>
        <strain evidence="3">DSM 100970</strain>
    </source>
</reference>
<feature type="signal peptide" evidence="1">
    <location>
        <begin position="1"/>
        <end position="18"/>
    </location>
</feature>
<dbReference type="Proteomes" id="UP000236655">
    <property type="component" value="Chromosome"/>
</dbReference>
<dbReference type="PROSITE" id="PS51257">
    <property type="entry name" value="PROKAR_LIPOPROTEIN"/>
    <property type="match status" value="1"/>
</dbReference>
<sequence>MKKLLTTLLATLTLTACNSGGGYNHNQNNPQGNNYSEVAAKSAVATTSAAATSSGKIVYQYSYDEHTSTALSLSSNYDDLIVSNYIAGAMLGHLVRLHVPGIAINRDHLYGSLFAHLLQENNNTADYQASNQLIEADATTIMLPGQGGPYQLNSWDKANYNVWAWDSKTQQSIVNYFGLVNVVALQKGLAPYTVQDDLVNENTRIDKYPTAANLDNKYYAPMAAAYWHYQNLGEIEKLNPAGSTFDMTACEKNLQSGSVSDKDNILDLILNASYNSGAATRNDGTTPVEAYIQACQTNNSQLIENSLTNNTLNSVDYLQQAGITSESSNVGGVGFPFYGNYARQLRLTVDEINGDSNVNPFPAGVSAVNEVLTLDLIKTVFVNQMQTLAYVNNNGAYVNIQASDATNAITAAIASADTNGQNTFTLTNSNDRQVFFNILDAAINNLENTLSQNGTNPNFKDFSATTQTDIQ</sequence>
<dbReference type="OrthoDB" id="9809583at2"/>
<protein>
    <recommendedName>
        <fullName evidence="4">Lipoprotein</fullName>
    </recommendedName>
</protein>
<evidence type="ECO:0008006" key="4">
    <source>
        <dbReference type="Google" id="ProtNLM"/>
    </source>
</evidence>
<organism evidence="2 3">
    <name type="scientific">Aquella oligotrophica</name>
    <dbReference type="NCBI Taxonomy" id="2067065"/>
    <lineage>
        <taxon>Bacteria</taxon>
        <taxon>Pseudomonadati</taxon>
        <taxon>Pseudomonadota</taxon>
        <taxon>Betaproteobacteria</taxon>
        <taxon>Neisseriales</taxon>
        <taxon>Neisseriaceae</taxon>
        <taxon>Aquella</taxon>
    </lineage>
</organism>
<evidence type="ECO:0000256" key="1">
    <source>
        <dbReference type="SAM" id="SignalP"/>
    </source>
</evidence>
<dbReference type="RefSeq" id="WP_102950748.1">
    <property type="nucleotide sequence ID" value="NZ_CP024847.1"/>
</dbReference>
<gene>
    <name evidence="2" type="ORF">CUN60_03810</name>
</gene>
<accession>A0A2I7N4Q9</accession>
<evidence type="ECO:0000313" key="2">
    <source>
        <dbReference type="EMBL" id="AUR51449.1"/>
    </source>
</evidence>
<keyword evidence="1" id="KW-0732">Signal</keyword>